<dbReference type="EnsemblMetazoa" id="GPAI039097-RA">
    <property type="protein sequence ID" value="GPAI039097-PA"/>
    <property type="gene ID" value="GPAI039097"/>
</dbReference>
<evidence type="ECO:0000313" key="2">
    <source>
        <dbReference type="Proteomes" id="UP000092445"/>
    </source>
</evidence>
<keyword evidence="2" id="KW-1185">Reference proteome</keyword>
<evidence type="ECO:0000313" key="1">
    <source>
        <dbReference type="EnsemblMetazoa" id="GPAI039097-PA"/>
    </source>
</evidence>
<protein>
    <submittedName>
        <fullName evidence="1">Uncharacterized protein</fullName>
    </submittedName>
</protein>
<dbReference type="AlphaFoldDB" id="A0A1B0AA45"/>
<dbReference type="Proteomes" id="UP000092445">
    <property type="component" value="Unassembled WGS sequence"/>
</dbReference>
<reference evidence="2" key="1">
    <citation type="submission" date="2014-03" db="EMBL/GenBank/DDBJ databases">
        <authorList>
            <person name="Aksoy S."/>
            <person name="Warren W."/>
            <person name="Wilson R.K."/>
        </authorList>
    </citation>
    <scope>NUCLEOTIDE SEQUENCE [LARGE SCALE GENOMIC DNA]</scope>
    <source>
        <strain evidence="2">IAEA</strain>
    </source>
</reference>
<reference evidence="1" key="2">
    <citation type="submission" date="2020-05" db="UniProtKB">
        <authorList>
            <consortium name="EnsemblMetazoa"/>
        </authorList>
    </citation>
    <scope>IDENTIFICATION</scope>
    <source>
        <strain evidence="1">IAEA</strain>
    </source>
</reference>
<name>A0A1B0AA45_GLOPL</name>
<proteinExistence type="predicted"/>
<organism evidence="1 2">
    <name type="scientific">Glossina pallidipes</name>
    <name type="common">Tsetse fly</name>
    <dbReference type="NCBI Taxonomy" id="7398"/>
    <lineage>
        <taxon>Eukaryota</taxon>
        <taxon>Metazoa</taxon>
        <taxon>Ecdysozoa</taxon>
        <taxon>Arthropoda</taxon>
        <taxon>Hexapoda</taxon>
        <taxon>Insecta</taxon>
        <taxon>Pterygota</taxon>
        <taxon>Neoptera</taxon>
        <taxon>Endopterygota</taxon>
        <taxon>Diptera</taxon>
        <taxon>Brachycera</taxon>
        <taxon>Muscomorpha</taxon>
        <taxon>Hippoboscoidea</taxon>
        <taxon>Glossinidae</taxon>
        <taxon>Glossina</taxon>
    </lineage>
</organism>
<accession>A0A1B0AA45</accession>
<dbReference type="VEuPathDB" id="VectorBase:GPAI039097"/>
<sequence length="153" mass="17676">MSTNDMSIALSVYTTKHINNIWPMLFLCNTQSSNSLCTQPPEAFINNNSNSNSSSSSRLKTESEYLMHLHNLSCYACCKISQKQTKKKETNIPTAVKSAAITYLKRFSPKTVSIRVMRVQYLKIFQVMSEIMTLLMCLNEKPQQQQRRQQRQR</sequence>